<evidence type="ECO:0000256" key="6">
    <source>
        <dbReference type="ARBA" id="ARBA00022553"/>
    </source>
</evidence>
<evidence type="ECO:0000256" key="5">
    <source>
        <dbReference type="ARBA" id="ARBA00022552"/>
    </source>
</evidence>
<accession>C7Z6W2</accession>
<dbReference type="InterPro" id="IPR040309">
    <property type="entry name" value="Naf1"/>
</dbReference>
<feature type="compositionally biased region" description="Basic residues" evidence="10">
    <location>
        <begin position="335"/>
        <end position="344"/>
    </location>
</feature>
<dbReference type="SUPFAM" id="SSF50447">
    <property type="entry name" value="Translation proteins"/>
    <property type="match status" value="1"/>
</dbReference>
<dbReference type="PANTHER" id="PTHR31633">
    <property type="entry name" value="H/ACA RIBONUCLEOPROTEIN COMPLEX NON-CORE SUBUNIT NAF1"/>
    <property type="match status" value="1"/>
</dbReference>
<dbReference type="OMA" id="EWDQDRR"/>
<dbReference type="InterPro" id="IPR038664">
    <property type="entry name" value="Gar1/Naf1_Cbf5-bd_sf"/>
</dbReference>
<comment type="similarity">
    <text evidence="2">Belongs to the NAF1 family.</text>
</comment>
<feature type="compositionally biased region" description="Low complexity" evidence="10">
    <location>
        <begin position="23"/>
        <end position="32"/>
    </location>
</feature>
<evidence type="ECO:0000256" key="4">
    <source>
        <dbReference type="ARBA" id="ARBA00022517"/>
    </source>
</evidence>
<dbReference type="STRING" id="660122.C7Z6W2"/>
<reference evidence="11 12" key="1">
    <citation type="journal article" date="2009" name="PLoS Genet.">
        <title>The genome of Nectria haematococca: contribution of supernumerary chromosomes to gene expansion.</title>
        <authorList>
            <person name="Coleman J.J."/>
            <person name="Rounsley S.D."/>
            <person name="Rodriguez-Carres M."/>
            <person name="Kuo A."/>
            <person name="Wasmann C.C."/>
            <person name="Grimwood J."/>
            <person name="Schmutz J."/>
            <person name="Taga M."/>
            <person name="White G.J."/>
            <person name="Zhou S."/>
            <person name="Schwartz D.C."/>
            <person name="Freitag M."/>
            <person name="Ma L.J."/>
            <person name="Danchin E.G."/>
            <person name="Henrissat B."/>
            <person name="Coutinho P.M."/>
            <person name="Nelson D.R."/>
            <person name="Straney D."/>
            <person name="Napoli C.A."/>
            <person name="Barker B.M."/>
            <person name="Gribskov M."/>
            <person name="Rep M."/>
            <person name="Kroken S."/>
            <person name="Molnar I."/>
            <person name="Rensing C."/>
            <person name="Kennell J.C."/>
            <person name="Zamora J."/>
            <person name="Farman M.L."/>
            <person name="Selker E.U."/>
            <person name="Salamov A."/>
            <person name="Shapiro H."/>
            <person name="Pangilinan J."/>
            <person name="Lindquist E."/>
            <person name="Lamers C."/>
            <person name="Grigoriev I.V."/>
            <person name="Geiser D.M."/>
            <person name="Covert S.F."/>
            <person name="Temporini E."/>
            <person name="Vanetten H.D."/>
        </authorList>
    </citation>
    <scope>NUCLEOTIDE SEQUENCE [LARGE SCALE GENOMIC DNA]</scope>
    <source>
        <strain evidence="12">ATCC MYA-4622 / CBS 123669 / FGSC 9596 / NRRL 45880 / 77-13-4</strain>
    </source>
</reference>
<feature type="compositionally biased region" description="Low complexity" evidence="10">
    <location>
        <begin position="39"/>
        <end position="60"/>
    </location>
</feature>
<dbReference type="GeneID" id="9668820"/>
<feature type="compositionally biased region" description="Low complexity" evidence="10">
    <location>
        <begin position="536"/>
        <end position="549"/>
    </location>
</feature>
<dbReference type="PANTHER" id="PTHR31633:SF1">
    <property type="entry name" value="H_ACA RIBONUCLEOPROTEIN COMPLEX NON-CORE SUBUNIT NAF1"/>
    <property type="match status" value="1"/>
</dbReference>
<dbReference type="GO" id="GO:0001522">
    <property type="term" value="P:pseudouridine synthesis"/>
    <property type="evidence" value="ECO:0007669"/>
    <property type="project" value="InterPro"/>
</dbReference>
<evidence type="ECO:0000256" key="10">
    <source>
        <dbReference type="SAM" id="MobiDB-lite"/>
    </source>
</evidence>
<keyword evidence="5" id="KW-0698">rRNA processing</keyword>
<dbReference type="InParanoid" id="C7Z6W2"/>
<evidence type="ECO:0000256" key="3">
    <source>
        <dbReference type="ARBA" id="ARBA00021438"/>
    </source>
</evidence>
<keyword evidence="7" id="KW-0694">RNA-binding</keyword>
<dbReference type="Proteomes" id="UP000005206">
    <property type="component" value="Chromosome 2"/>
</dbReference>
<evidence type="ECO:0000313" key="12">
    <source>
        <dbReference type="Proteomes" id="UP000005206"/>
    </source>
</evidence>
<proteinExistence type="inferred from homology"/>
<dbReference type="KEGG" id="nhe:NECHADRAFT_90849"/>
<dbReference type="Gene3D" id="2.40.10.230">
    <property type="entry name" value="Probable tRNA pseudouridine synthase domain"/>
    <property type="match status" value="1"/>
</dbReference>
<dbReference type="InterPro" id="IPR007504">
    <property type="entry name" value="H/ACA_rnp_Gar1/Naf1"/>
</dbReference>
<evidence type="ECO:0000256" key="8">
    <source>
        <dbReference type="ARBA" id="ARBA00023242"/>
    </source>
</evidence>
<feature type="compositionally biased region" description="Low complexity" evidence="10">
    <location>
        <begin position="124"/>
        <end position="138"/>
    </location>
</feature>
<keyword evidence="8" id="KW-0539">Nucleus</keyword>
<evidence type="ECO:0000256" key="7">
    <source>
        <dbReference type="ARBA" id="ARBA00022884"/>
    </source>
</evidence>
<organism evidence="11 12">
    <name type="scientific">Fusarium vanettenii (strain ATCC MYA-4622 / CBS 123669 / FGSC 9596 / NRRL 45880 / 77-13-4)</name>
    <name type="common">Fusarium solani subsp. pisi</name>
    <dbReference type="NCBI Taxonomy" id="660122"/>
    <lineage>
        <taxon>Eukaryota</taxon>
        <taxon>Fungi</taxon>
        <taxon>Dikarya</taxon>
        <taxon>Ascomycota</taxon>
        <taxon>Pezizomycotina</taxon>
        <taxon>Sordariomycetes</taxon>
        <taxon>Hypocreomycetidae</taxon>
        <taxon>Hypocreales</taxon>
        <taxon>Nectriaceae</taxon>
        <taxon>Fusarium</taxon>
        <taxon>Fusarium solani species complex</taxon>
        <taxon>Fusarium vanettenii</taxon>
    </lineage>
</organism>
<feature type="compositionally biased region" description="Basic and acidic residues" evidence="10">
    <location>
        <begin position="345"/>
        <end position="364"/>
    </location>
</feature>
<protein>
    <recommendedName>
        <fullName evidence="3">H/ACA ribonucleoprotein complex non-core subunit NAF1</fullName>
    </recommendedName>
    <alternativeName>
        <fullName evidence="9">Nuclear assembly factor 1</fullName>
    </alternativeName>
</protein>
<dbReference type="EMBL" id="GG698910">
    <property type="protein sequence ID" value="EEU40766.1"/>
    <property type="molecule type" value="Genomic_DNA"/>
</dbReference>
<dbReference type="FunFam" id="2.40.10.230:FF:000002">
    <property type="entry name" value="H/ACA ribonucleoprotein complex non-core subunit NAF1"/>
    <property type="match status" value="1"/>
</dbReference>
<dbReference type="eggNOG" id="KOG2236">
    <property type="taxonomic scope" value="Eukaryota"/>
</dbReference>
<sequence length="577" mass="61336">MSGFQIPGLGQAKPNETLPPLPADVLVAAASVQGTETTNPEANNQAPAPAAEQPKPSEAQSTPAAAEPDAMVVDQPESPPSLTGALEAALGGLDNTPAQPAPAAATETVPLQNDQGENPEWEVDSSPYDSSSESSSSDSSEDDSDNEGYELLGVEETARLLMQAEGGSDDEGERGGKGSSSAQVRTKNEVAEEVIPKPEVTITPEMKIEELGAIEHIVENIMLVKAITPGEYQVLDSGSVLCTAERVVIGVVSETIGKVLQPMYTVRFTSEDEIKELGLEVGTKLFYPVDHASYVFTEPLKNMKGSDASNLHDEEVGDDEMEFSDDEKEAEYKRALKQKKKDKWKKNDTKAGREPHPLRQETRPDGGLNYDDDDDGPYKPLARPPGYGSGPSTTETYEPPPGRNFQRGRRGEFRGGRGGRGRGSGRGGRGGFNQPRDGYSMPPQGHQQQQQQPAPPAQWGNNQPPSQSAAAPAVPNFGFQFPGWPQPPAPANTGAAGASAVPPPPPGWPNAQGQQGANGGAFVNPAFFAALMSTMQAQQNGQSPWGQQQHPPNNGNGAKEAFKALEFSLRGVGFRDR</sequence>
<feature type="compositionally biased region" description="Low complexity" evidence="10">
    <location>
        <begin position="491"/>
        <end position="500"/>
    </location>
</feature>
<feature type="compositionally biased region" description="Acidic residues" evidence="10">
    <location>
        <begin position="315"/>
        <end position="329"/>
    </location>
</feature>
<feature type="region of interest" description="Disordered" evidence="10">
    <location>
        <begin position="165"/>
        <end position="189"/>
    </location>
</feature>
<dbReference type="GO" id="GO:0005634">
    <property type="term" value="C:nucleus"/>
    <property type="evidence" value="ECO:0007669"/>
    <property type="project" value="UniProtKB-SubCell"/>
</dbReference>
<gene>
    <name evidence="11" type="ORF">NECHADRAFT_90849</name>
</gene>
<dbReference type="GO" id="GO:0000493">
    <property type="term" value="P:box H/ACA snoRNP assembly"/>
    <property type="evidence" value="ECO:0007669"/>
    <property type="project" value="InterPro"/>
</dbReference>
<keyword evidence="4" id="KW-0690">Ribosome biogenesis</keyword>
<dbReference type="GO" id="GO:0003723">
    <property type="term" value="F:RNA binding"/>
    <property type="evidence" value="ECO:0007669"/>
    <property type="project" value="UniProtKB-KW"/>
</dbReference>
<dbReference type="InterPro" id="IPR009000">
    <property type="entry name" value="Transl_B-barrel_sf"/>
</dbReference>
<dbReference type="RefSeq" id="XP_003046479.1">
    <property type="nucleotide sequence ID" value="XM_003046433.1"/>
</dbReference>
<evidence type="ECO:0000256" key="1">
    <source>
        <dbReference type="ARBA" id="ARBA00004123"/>
    </source>
</evidence>
<feature type="region of interest" description="Disordered" evidence="10">
    <location>
        <begin position="303"/>
        <end position="521"/>
    </location>
</feature>
<dbReference type="GO" id="GO:0006364">
    <property type="term" value="P:rRNA processing"/>
    <property type="evidence" value="ECO:0007669"/>
    <property type="project" value="UniProtKB-KW"/>
</dbReference>
<feature type="region of interest" description="Disordered" evidence="10">
    <location>
        <begin position="1"/>
        <end position="147"/>
    </location>
</feature>
<dbReference type="HOGENOM" id="CLU_012648_2_0_1"/>
<keyword evidence="6" id="KW-0597">Phosphoprotein</keyword>
<dbReference type="VEuPathDB" id="FungiDB:NECHADRAFT_90849"/>
<name>C7Z6W2_FUSV7</name>
<keyword evidence="12" id="KW-1185">Reference proteome</keyword>
<feature type="region of interest" description="Disordered" evidence="10">
    <location>
        <begin position="536"/>
        <end position="560"/>
    </location>
</feature>
<feature type="compositionally biased region" description="Low complexity" evidence="10">
    <location>
        <begin position="84"/>
        <end position="105"/>
    </location>
</feature>
<evidence type="ECO:0000256" key="9">
    <source>
        <dbReference type="ARBA" id="ARBA00076743"/>
    </source>
</evidence>
<evidence type="ECO:0000256" key="2">
    <source>
        <dbReference type="ARBA" id="ARBA00009801"/>
    </source>
</evidence>
<comment type="subcellular location">
    <subcellularLocation>
        <location evidence="1">Nucleus</location>
    </subcellularLocation>
</comment>
<feature type="compositionally biased region" description="Low complexity" evidence="10">
    <location>
        <begin position="442"/>
        <end position="483"/>
    </location>
</feature>
<feature type="compositionally biased region" description="Gly residues" evidence="10">
    <location>
        <begin position="416"/>
        <end position="431"/>
    </location>
</feature>
<dbReference type="AlphaFoldDB" id="C7Z6W2"/>
<dbReference type="GO" id="GO:0005732">
    <property type="term" value="C:sno(s)RNA-containing ribonucleoprotein complex"/>
    <property type="evidence" value="ECO:0007669"/>
    <property type="project" value="InterPro"/>
</dbReference>
<dbReference type="OrthoDB" id="21550at2759"/>
<dbReference type="Pfam" id="PF04410">
    <property type="entry name" value="Gar1"/>
    <property type="match status" value="1"/>
</dbReference>
<evidence type="ECO:0000313" key="11">
    <source>
        <dbReference type="EMBL" id="EEU40766.1"/>
    </source>
</evidence>